<proteinExistence type="predicted"/>
<feature type="compositionally biased region" description="Basic and acidic residues" evidence="1">
    <location>
        <begin position="147"/>
        <end position="162"/>
    </location>
</feature>
<accession>A0A6I8S3B6</accession>
<name>A0A6I8S3B6_XENTR</name>
<dbReference type="PANTHER" id="PTHR47503">
    <property type="entry name" value="PURKINJE CELL PROTEIN 2"/>
    <property type="match status" value="1"/>
</dbReference>
<dbReference type="PANTHER" id="PTHR47503:SF1">
    <property type="entry name" value="PURKINJE CELL PROTEIN 2 HOMOLOG"/>
    <property type="match status" value="1"/>
</dbReference>
<dbReference type="Ensembl" id="ENSXETT00000081657">
    <property type="protein sequence ID" value="ENSXETP00000089371"/>
    <property type="gene ID" value="ENSXETG00000037706"/>
</dbReference>
<dbReference type="Gene3D" id="1.25.40.10">
    <property type="entry name" value="Tetratricopeptide repeat domain"/>
    <property type="match status" value="1"/>
</dbReference>
<dbReference type="PROSITE" id="PS50877">
    <property type="entry name" value="GOLOCO"/>
    <property type="match status" value="2"/>
</dbReference>
<dbReference type="InterPro" id="IPR042168">
    <property type="entry name" value="Pcp2"/>
</dbReference>
<dbReference type="Pfam" id="PF02188">
    <property type="entry name" value="GoLoco"/>
    <property type="match status" value="2"/>
</dbReference>
<evidence type="ECO:0000256" key="1">
    <source>
        <dbReference type="SAM" id="MobiDB-lite"/>
    </source>
</evidence>
<dbReference type="InterPro" id="IPR011990">
    <property type="entry name" value="TPR-like_helical_dom_sf"/>
</dbReference>
<dbReference type="InParanoid" id="A0A6I8S3B6"/>
<sequence>MILMILQPGRRERGRGDPAGYIIGLSWALGQHTEIARGYGMDSVQVSGEDQARRDSINQAELAETSTEQECFFNLLTHVQGARLDEQRCSIQIVHNKGEQENKDSSPVTPPPEMNVLMDMLAQSQSRRLDDQRAELTQLSGFPDTMPNRRESHDNGGLKDADTPGSQTDTPISIGDDYFSFINQVHSHHLGKLLKSPGGQANKP</sequence>
<dbReference type="AlphaFoldDB" id="A0A6I8S3B6"/>
<organism evidence="2">
    <name type="scientific">Xenopus tropicalis</name>
    <name type="common">Western clawed frog</name>
    <name type="synonym">Silurana tropicalis</name>
    <dbReference type="NCBI Taxonomy" id="8364"/>
    <lineage>
        <taxon>Eukaryota</taxon>
        <taxon>Metazoa</taxon>
        <taxon>Chordata</taxon>
        <taxon>Craniata</taxon>
        <taxon>Vertebrata</taxon>
        <taxon>Euteleostomi</taxon>
        <taxon>Amphibia</taxon>
        <taxon>Batrachia</taxon>
        <taxon>Anura</taxon>
        <taxon>Pipoidea</taxon>
        <taxon>Pipidae</taxon>
        <taxon>Xenopodinae</taxon>
        <taxon>Xenopus</taxon>
        <taxon>Silurana</taxon>
    </lineage>
</organism>
<feature type="region of interest" description="Disordered" evidence="1">
    <location>
        <begin position="138"/>
        <end position="170"/>
    </location>
</feature>
<reference evidence="2" key="2">
    <citation type="submission" date="2020-05" db="UniProtKB">
        <authorList>
            <consortium name="Ensembl"/>
        </authorList>
    </citation>
    <scope>IDENTIFICATION</scope>
</reference>
<dbReference type="GeneTree" id="ENSGT00940000162025"/>
<reference evidence="2" key="1">
    <citation type="journal article" date="2010" name="Science">
        <title>The genome of the Western clawed frog Xenopus tropicalis.</title>
        <authorList>
            <person name="Hellsten U."/>
            <person name="Harland R.M."/>
            <person name="Gilchrist M.J."/>
            <person name="Hendrix D."/>
            <person name="Jurka J."/>
            <person name="Kapitonov V."/>
            <person name="Ovcharenko I."/>
            <person name="Putnam N.H."/>
            <person name="Shu S."/>
            <person name="Taher L."/>
            <person name="Blitz I.L."/>
            <person name="Blumberg B."/>
            <person name="Dichmann D.S."/>
            <person name="Dubchak I."/>
            <person name="Amaya E."/>
            <person name="Detter J.C."/>
            <person name="Fletcher R."/>
            <person name="Gerhard D.S."/>
            <person name="Goodstein D."/>
            <person name="Graves T."/>
            <person name="Grigoriev I.V."/>
            <person name="Grimwood J."/>
            <person name="Kawashima T."/>
            <person name="Lindquist E."/>
            <person name="Lucas S.M."/>
            <person name="Mead P.E."/>
            <person name="Mitros T."/>
            <person name="Ogino H."/>
            <person name="Ohta Y."/>
            <person name="Poliakov A.V."/>
            <person name="Pollet N."/>
            <person name="Robert J."/>
            <person name="Salamov A."/>
            <person name="Sater A.K."/>
            <person name="Schmutz J."/>
            <person name="Terry A."/>
            <person name="Vize P.D."/>
            <person name="Warren W.C."/>
            <person name="Wells D."/>
            <person name="Wills A."/>
            <person name="Wilson R.K."/>
            <person name="Zimmerman L.B."/>
            <person name="Zorn A.M."/>
            <person name="Grainger R."/>
            <person name="Grammer T."/>
            <person name="Khokha M.K."/>
            <person name="Richardson P.M."/>
            <person name="Rokhsar D.S."/>
        </authorList>
    </citation>
    <scope>NUCLEOTIDE SEQUENCE [LARGE SCALE GENOMIC DNA]</scope>
    <source>
        <strain evidence="2">Nigerian</strain>
    </source>
</reference>
<dbReference type="InterPro" id="IPR003109">
    <property type="entry name" value="GoLoco_motif"/>
</dbReference>
<dbReference type="GO" id="GO:0005085">
    <property type="term" value="F:guanyl-nucleotide exchange factor activity"/>
    <property type="evidence" value="ECO:0007669"/>
    <property type="project" value="InterPro"/>
</dbReference>
<dbReference type="Bgee" id="ENSXETG00000037706">
    <property type="expression patterns" value="Expressed in multicellular organism and 2 other cell types or tissues"/>
</dbReference>
<protein>
    <submittedName>
        <fullName evidence="2">Uncharacterized protein</fullName>
    </submittedName>
</protein>
<evidence type="ECO:0000313" key="2">
    <source>
        <dbReference type="Ensembl" id="ENSXETP00000089371"/>
    </source>
</evidence>
<dbReference type="SMART" id="SM00390">
    <property type="entry name" value="GoLoco"/>
    <property type="match status" value="2"/>
</dbReference>